<evidence type="ECO:0000259" key="3">
    <source>
        <dbReference type="PROSITE" id="PS51688"/>
    </source>
</evidence>
<accession>A0A6J7X3X4</accession>
<gene>
    <name evidence="4" type="ORF">UFOVP394_3</name>
</gene>
<dbReference type="GO" id="GO:0098015">
    <property type="term" value="C:virus tail"/>
    <property type="evidence" value="ECO:0007669"/>
    <property type="project" value="UniProtKB-KW"/>
</dbReference>
<comment type="subcellular location">
    <subcellularLocation>
        <location evidence="1">Virion</location>
    </subcellularLocation>
</comment>
<evidence type="ECO:0000256" key="2">
    <source>
        <dbReference type="ARBA" id="ARBA00022732"/>
    </source>
</evidence>
<evidence type="ECO:0000256" key="1">
    <source>
        <dbReference type="ARBA" id="ARBA00004328"/>
    </source>
</evidence>
<dbReference type="EMBL" id="LR798333">
    <property type="protein sequence ID" value="CAB5223779.1"/>
    <property type="molecule type" value="Genomic_DNA"/>
</dbReference>
<protein>
    <submittedName>
        <fullName evidence="4">Intramolecular chaperone auto-processing domain containing protein</fullName>
    </submittedName>
</protein>
<keyword evidence="2" id="KW-1227">Viral tail protein</keyword>
<dbReference type="InterPro" id="IPR030392">
    <property type="entry name" value="S74_ICA"/>
</dbReference>
<evidence type="ECO:0000313" key="4">
    <source>
        <dbReference type="EMBL" id="CAB5223779.1"/>
    </source>
</evidence>
<dbReference type="PROSITE" id="PS51688">
    <property type="entry name" value="ICA"/>
    <property type="match status" value="1"/>
</dbReference>
<name>A0A6J7X3X4_9CAUD</name>
<proteinExistence type="predicted"/>
<organism evidence="4">
    <name type="scientific">uncultured Caudovirales phage</name>
    <dbReference type="NCBI Taxonomy" id="2100421"/>
    <lineage>
        <taxon>Viruses</taxon>
        <taxon>Duplodnaviria</taxon>
        <taxon>Heunggongvirae</taxon>
        <taxon>Uroviricota</taxon>
        <taxon>Caudoviricetes</taxon>
        <taxon>Peduoviridae</taxon>
        <taxon>Maltschvirus</taxon>
        <taxon>Maltschvirus maltsch</taxon>
    </lineage>
</organism>
<dbReference type="Pfam" id="PF13884">
    <property type="entry name" value="Peptidase_S74"/>
    <property type="match status" value="1"/>
</dbReference>
<keyword evidence="2" id="KW-0946">Virion</keyword>
<sequence length="517" mass="53826">MAERYGTDLTGLGGYEGGVNSENGAALVSTSSDGETSLLFGSAALREIQAGVANGDFAISPDDSTGTITAENPLPYFTTTTVGAGVTATVAPDASAGSGNTLRFRVAGGTLTGNSVAISRFVPVPATRNRAFLFVPEVFCINATATANARVTLAYQYYELDQTTTTGTGDSTFETFTTIGTGSTIRFTANQLRFNAPSDAAFIKVTVTCSTTGTVAAQSDVFACELRLITGQQDLWIAERTSPSTTQGARISQESGELKITPVVGGTGSVTLNGNTDIAGGADITGTLTANSIVSNNDVTLTGTVINQRASASADVWLSSQIGDSVNRFLIEADGAHFWGSGTSARDTDLYRSSAGILRTSGGLDVGGGNGAITSAGNFSGQNAFLFGTNGLRHDTPATTTATSNAGIWVLVSGTNYQLRRNSSSARYKTNIVDADEVVLEAARKVKPRHYESTIEDENGATRLGFIAEEIHEAGLTHAVGYDEEGKPETIDPVALIAALWHRVSDLEDRLKALEAK</sequence>
<feature type="domain" description="Peptidase S74" evidence="3">
    <location>
        <begin position="424"/>
        <end position="517"/>
    </location>
</feature>
<reference evidence="4" key="1">
    <citation type="submission" date="2020-05" db="EMBL/GenBank/DDBJ databases">
        <authorList>
            <person name="Chiriac C."/>
            <person name="Salcher M."/>
            <person name="Ghai R."/>
            <person name="Kavagutti S V."/>
        </authorList>
    </citation>
    <scope>NUCLEOTIDE SEQUENCE</scope>
</reference>